<dbReference type="PANTHER" id="PTHR48207:SF3">
    <property type="entry name" value="SUCCINATE--HYDROXYMETHYLGLUTARATE COA-TRANSFERASE"/>
    <property type="match status" value="1"/>
</dbReference>
<evidence type="ECO:0000256" key="2">
    <source>
        <dbReference type="SAM" id="MobiDB-lite"/>
    </source>
</evidence>
<keyword evidence="4" id="KW-1185">Reference proteome</keyword>
<gene>
    <name evidence="3" type="ORF">L490_5196</name>
</gene>
<sequence>GRALGADRQGVGRQERVSHEGSEKMSTAVSKSALSGVVVLDVSRVLAGPFAAQMLGDHGAEVIKLESFDGDDTRAYGPPFLDGDAPYYIGLNRNKQDLAVDLSTPAGREILFRLLERVDVLVENFKLSTWRKWGIDDPAAFARRFPRLIHCRVSGFGEHGQLGGLPGYDAAVQALSGLMSINGDPALDPVRIGIPLVDTSTGMNAVIGVLLALYEREKSGRGQSIEVTLFDTALGMLHPHTANALNGGRSARTGNGHPNIVPYDLYPTRTEKLFVAIGNDRQFGRLCEVLGKPELATDVRYRTNRDRVVNRESLRCALADLLAGFDGKQLFHQLMALGVPCAPMLSVEQALELEHTAQRGMSASIGKYRVTGIPIKLDRTPGELRLAPPRIGEHSRDVMQRFGFRDDDIQAAIQDGTVKQA</sequence>
<dbReference type="Gene3D" id="3.40.50.10540">
    <property type="entry name" value="Crotonobetainyl-coa:carnitine coa-transferase, domain 1"/>
    <property type="match status" value="1"/>
</dbReference>
<dbReference type="InterPro" id="IPR023606">
    <property type="entry name" value="CoA-Trfase_III_dom_1_sf"/>
</dbReference>
<feature type="non-terminal residue" evidence="3">
    <location>
        <position position="1"/>
    </location>
</feature>
<reference evidence="3 4" key="1">
    <citation type="submission" date="2014-03" db="EMBL/GenBank/DDBJ databases">
        <title>Genome sequence of Bordetella bronchiseptica.</title>
        <authorList>
            <person name="Harvill E."/>
            <person name="Goodfield L.L."/>
            <person name="Ivanov Y.V."/>
            <person name="Meyer J.A."/>
            <person name="Muse S.J."/>
            <person name="Jacobs N."/>
            <person name="Bendor L."/>
            <person name="Smallridge W.E."/>
            <person name="Brinkac L.M."/>
            <person name="Sanka R."/>
            <person name="Kim M."/>
            <person name="Losada L."/>
        </authorList>
    </citation>
    <scope>NUCLEOTIDE SEQUENCE [LARGE SCALE GENOMIC DNA]</scope>
    <source>
        <strain evidence="3 4">00-P-2796</strain>
    </source>
</reference>
<dbReference type="Pfam" id="PF02515">
    <property type="entry name" value="CoA_transf_3"/>
    <property type="match status" value="1"/>
</dbReference>
<proteinExistence type="predicted"/>
<dbReference type="PANTHER" id="PTHR48207">
    <property type="entry name" value="SUCCINATE--HYDROXYMETHYLGLUTARATE COA-TRANSFERASE"/>
    <property type="match status" value="1"/>
</dbReference>
<evidence type="ECO:0000313" key="3">
    <source>
        <dbReference type="EMBL" id="KCV32270.1"/>
    </source>
</evidence>
<evidence type="ECO:0000256" key="1">
    <source>
        <dbReference type="ARBA" id="ARBA00022679"/>
    </source>
</evidence>
<organism evidence="3 4">
    <name type="scientific">Bordetella bronchiseptica 00-P-2796</name>
    <dbReference type="NCBI Taxonomy" id="1331199"/>
    <lineage>
        <taxon>Bacteria</taxon>
        <taxon>Pseudomonadati</taxon>
        <taxon>Pseudomonadota</taxon>
        <taxon>Betaproteobacteria</taxon>
        <taxon>Burkholderiales</taxon>
        <taxon>Alcaligenaceae</taxon>
        <taxon>Bordetella</taxon>
    </lineage>
</organism>
<evidence type="ECO:0000313" key="4">
    <source>
        <dbReference type="Proteomes" id="UP000025756"/>
    </source>
</evidence>
<dbReference type="Gene3D" id="3.30.1540.10">
    <property type="entry name" value="formyl-coa transferase, domain 3"/>
    <property type="match status" value="1"/>
</dbReference>
<name>A0ABR4RAK2_BORBO</name>
<dbReference type="InterPro" id="IPR003673">
    <property type="entry name" value="CoA-Trfase_fam_III"/>
</dbReference>
<dbReference type="EMBL" id="JGWH01000138">
    <property type="protein sequence ID" value="KCV32270.1"/>
    <property type="molecule type" value="Genomic_DNA"/>
</dbReference>
<comment type="caution">
    <text evidence="3">The sequence shown here is derived from an EMBL/GenBank/DDBJ whole genome shotgun (WGS) entry which is preliminary data.</text>
</comment>
<dbReference type="InterPro" id="IPR044855">
    <property type="entry name" value="CoA-Trfase_III_dom3_sf"/>
</dbReference>
<dbReference type="InterPro" id="IPR050483">
    <property type="entry name" value="CoA-transferase_III_domain"/>
</dbReference>
<dbReference type="SUPFAM" id="SSF89796">
    <property type="entry name" value="CoA-transferase family III (CaiB/BaiF)"/>
    <property type="match status" value="1"/>
</dbReference>
<keyword evidence="1" id="KW-0808">Transferase</keyword>
<protein>
    <submittedName>
        <fullName evidence="3">CoA-transferase family III protein</fullName>
    </submittedName>
</protein>
<accession>A0ABR4RAK2</accession>
<feature type="compositionally biased region" description="Basic and acidic residues" evidence="2">
    <location>
        <begin position="13"/>
        <end position="23"/>
    </location>
</feature>
<dbReference type="Proteomes" id="UP000025756">
    <property type="component" value="Unassembled WGS sequence"/>
</dbReference>
<feature type="region of interest" description="Disordered" evidence="2">
    <location>
        <begin position="1"/>
        <end position="25"/>
    </location>
</feature>